<evidence type="ECO:0000313" key="1">
    <source>
        <dbReference type="EMBL" id="QNN60758.1"/>
    </source>
</evidence>
<dbReference type="RefSeq" id="WP_187533880.1">
    <property type="nucleotide sequence ID" value="NZ_CBCSHU010000021.1"/>
</dbReference>
<evidence type="ECO:0000313" key="2">
    <source>
        <dbReference type="Proteomes" id="UP000515928"/>
    </source>
</evidence>
<sequence length="64" mass="7606">MTHSFKHHCGANIIVSDSGKKHIYYNNLEFKTLAEVERYKRSGSYRRRTASNSYENEYAKFQSR</sequence>
<keyword evidence="2" id="KW-1185">Reference proteome</keyword>
<protein>
    <submittedName>
        <fullName evidence="1">Uncharacterized protein</fullName>
    </submittedName>
</protein>
<organism evidence="1 2">
    <name type="scientific">Erysipelothrix inopinata</name>
    <dbReference type="NCBI Taxonomy" id="225084"/>
    <lineage>
        <taxon>Bacteria</taxon>
        <taxon>Bacillati</taxon>
        <taxon>Bacillota</taxon>
        <taxon>Erysipelotrichia</taxon>
        <taxon>Erysipelotrichales</taxon>
        <taxon>Erysipelotrichaceae</taxon>
        <taxon>Erysipelothrix</taxon>
    </lineage>
</organism>
<name>A0A7G9RYT3_9FIRM</name>
<reference evidence="1 2" key="1">
    <citation type="submission" date="2020-08" db="EMBL/GenBank/DDBJ databases">
        <title>Genome sequence of Erysipelothrix inopinata DSM 15511T.</title>
        <authorList>
            <person name="Hyun D.-W."/>
            <person name="Bae J.-W."/>
        </authorList>
    </citation>
    <scope>NUCLEOTIDE SEQUENCE [LARGE SCALE GENOMIC DNA]</scope>
    <source>
        <strain evidence="1 2">DSM 15511</strain>
    </source>
</reference>
<accession>A0A7G9RYT3</accession>
<gene>
    <name evidence="1" type="ORF">H9L01_10410</name>
</gene>
<dbReference type="Proteomes" id="UP000515928">
    <property type="component" value="Chromosome"/>
</dbReference>
<dbReference type="EMBL" id="CP060715">
    <property type="protein sequence ID" value="QNN60758.1"/>
    <property type="molecule type" value="Genomic_DNA"/>
</dbReference>
<dbReference type="KEGG" id="eio:H9L01_10410"/>
<proteinExistence type="predicted"/>
<dbReference type="AlphaFoldDB" id="A0A7G9RYT3"/>